<keyword evidence="2" id="KW-0240">DNA-directed RNA polymerase</keyword>
<dbReference type="RefSeq" id="WP_125697370.1">
    <property type="nucleotide sequence ID" value="NZ_BOLQ01000013.1"/>
</dbReference>
<keyword evidence="1" id="KW-0812">Transmembrane</keyword>
<sequence length="56" mass="6173">MNTDHAKRVTKKLGCGLLLALLMIVLGAMLGYAIGGGNPWAVFDPETWQHIFDFLK</sequence>
<feature type="transmembrane region" description="Helical" evidence="1">
    <location>
        <begin position="12"/>
        <end position="34"/>
    </location>
</feature>
<protein>
    <submittedName>
        <fullName evidence="2">DNA-directed RNA polymerase subunit beta</fullName>
    </submittedName>
</protein>
<dbReference type="InterPro" id="IPR024596">
    <property type="entry name" value="RNApol_su_b/EpuA"/>
</dbReference>
<accession>A0ABW4CIY3</accession>
<evidence type="ECO:0000313" key="3">
    <source>
        <dbReference type="Proteomes" id="UP001597196"/>
    </source>
</evidence>
<organism evidence="2 3">
    <name type="scientific">Lacticaseibacillus mingshuiensis</name>
    <dbReference type="NCBI Taxonomy" id="2799574"/>
    <lineage>
        <taxon>Bacteria</taxon>
        <taxon>Bacillati</taxon>
        <taxon>Bacillota</taxon>
        <taxon>Bacilli</taxon>
        <taxon>Lactobacillales</taxon>
        <taxon>Lactobacillaceae</taxon>
        <taxon>Lacticaseibacillus</taxon>
    </lineage>
</organism>
<keyword evidence="1" id="KW-0472">Membrane</keyword>
<comment type="caution">
    <text evidence="2">The sequence shown here is derived from an EMBL/GenBank/DDBJ whole genome shotgun (WGS) entry which is preliminary data.</text>
</comment>
<dbReference type="EMBL" id="JBHTOC010000013">
    <property type="protein sequence ID" value="MFD1430483.1"/>
    <property type="molecule type" value="Genomic_DNA"/>
</dbReference>
<keyword evidence="2" id="KW-0804">Transcription</keyword>
<dbReference type="GO" id="GO:0000428">
    <property type="term" value="C:DNA-directed RNA polymerase complex"/>
    <property type="evidence" value="ECO:0007669"/>
    <property type="project" value="UniProtKB-KW"/>
</dbReference>
<keyword evidence="1" id="KW-1133">Transmembrane helix</keyword>
<keyword evidence="3" id="KW-1185">Reference proteome</keyword>
<evidence type="ECO:0000313" key="2">
    <source>
        <dbReference type="EMBL" id="MFD1430483.1"/>
    </source>
</evidence>
<name>A0ABW4CIY3_9LACO</name>
<gene>
    <name evidence="2" type="ORF">ACFQ4P_09515</name>
</gene>
<dbReference type="Proteomes" id="UP001597196">
    <property type="component" value="Unassembled WGS sequence"/>
</dbReference>
<dbReference type="Pfam" id="PF11772">
    <property type="entry name" value="EpuA"/>
    <property type="match status" value="1"/>
</dbReference>
<reference evidence="3" key="1">
    <citation type="journal article" date="2019" name="Int. J. Syst. Evol. Microbiol.">
        <title>The Global Catalogue of Microorganisms (GCM) 10K type strain sequencing project: providing services to taxonomists for standard genome sequencing and annotation.</title>
        <authorList>
            <consortium name="The Broad Institute Genomics Platform"/>
            <consortium name="The Broad Institute Genome Sequencing Center for Infectious Disease"/>
            <person name="Wu L."/>
            <person name="Ma J."/>
        </authorList>
    </citation>
    <scope>NUCLEOTIDE SEQUENCE [LARGE SCALE GENOMIC DNA]</scope>
    <source>
        <strain evidence="3">CCM 8980</strain>
    </source>
</reference>
<evidence type="ECO:0000256" key="1">
    <source>
        <dbReference type="SAM" id="Phobius"/>
    </source>
</evidence>
<proteinExistence type="predicted"/>